<proteinExistence type="predicted"/>
<comment type="caution">
    <text evidence="1">The sequence shown here is derived from an EMBL/GenBank/DDBJ whole genome shotgun (WGS) entry which is preliminary data.</text>
</comment>
<gene>
    <name evidence="1" type="ORF">ABT56_04930</name>
</gene>
<dbReference type="AlphaFoldDB" id="A0A0J1H6R9"/>
<dbReference type="Proteomes" id="UP000036097">
    <property type="component" value="Unassembled WGS sequence"/>
</dbReference>
<evidence type="ECO:0000313" key="1">
    <source>
        <dbReference type="EMBL" id="KLV07411.1"/>
    </source>
</evidence>
<evidence type="ECO:0000313" key="2">
    <source>
        <dbReference type="Proteomes" id="UP000036097"/>
    </source>
</evidence>
<keyword evidence="2" id="KW-1185">Reference proteome</keyword>
<sequence>MAEAVDINALDALAVQQNTKGREGTAGGDDVVDQGNVAWKPCIVQGKGVVQVVAALGLGQQALVGGMANPANGPGEALAVECVSEGLGDQGTLVEASAEVSQGMERYREQDRGRCGDLGGQRQGQRFGEPEVAAEFELADQLVEREAVFAEPVEALPRRGIAKAGAAIGGCVVMGCPAVLAVGELGKPGPAVWAPVVVRRRGRQLAELAAVRLAQKVGDGGEWR</sequence>
<dbReference type="EMBL" id="LDOT01000005">
    <property type="protein sequence ID" value="KLV07411.1"/>
    <property type="molecule type" value="Genomic_DNA"/>
</dbReference>
<accession>A0A0J1H6R9</accession>
<reference evidence="1 2" key="1">
    <citation type="submission" date="2015-05" db="EMBL/GenBank/DDBJ databases">
        <title>Photobacterium galathea sp. nov.</title>
        <authorList>
            <person name="Machado H."/>
            <person name="Gram L."/>
        </authorList>
    </citation>
    <scope>NUCLEOTIDE SEQUENCE [LARGE SCALE GENOMIC DNA]</scope>
    <source>
        <strain evidence="1 2">CGMCC 1.12159</strain>
    </source>
</reference>
<organism evidence="1 2">
    <name type="scientific">Photobacterium aquae</name>
    <dbReference type="NCBI Taxonomy" id="1195763"/>
    <lineage>
        <taxon>Bacteria</taxon>
        <taxon>Pseudomonadati</taxon>
        <taxon>Pseudomonadota</taxon>
        <taxon>Gammaproteobacteria</taxon>
        <taxon>Vibrionales</taxon>
        <taxon>Vibrionaceae</taxon>
        <taxon>Photobacterium</taxon>
    </lineage>
</organism>
<protein>
    <submittedName>
        <fullName evidence="1">Uncharacterized protein</fullName>
    </submittedName>
</protein>
<name>A0A0J1H6R9_9GAMM</name>
<dbReference type="STRING" id="1195763.ABT56_04930"/>